<protein>
    <submittedName>
        <fullName evidence="1">Uncharacterized protein</fullName>
    </submittedName>
</protein>
<evidence type="ECO:0000313" key="1">
    <source>
        <dbReference type="EMBL" id="GAF81788.1"/>
    </source>
</evidence>
<name>X0SL24_9ZZZZ</name>
<dbReference type="AlphaFoldDB" id="X0SL24"/>
<proteinExistence type="predicted"/>
<gene>
    <name evidence="1" type="ORF">S01H1_09138</name>
</gene>
<accession>X0SL24</accession>
<dbReference type="EMBL" id="BARS01004668">
    <property type="protein sequence ID" value="GAF81788.1"/>
    <property type="molecule type" value="Genomic_DNA"/>
</dbReference>
<comment type="caution">
    <text evidence="1">The sequence shown here is derived from an EMBL/GenBank/DDBJ whole genome shotgun (WGS) entry which is preliminary data.</text>
</comment>
<reference evidence="1" key="1">
    <citation type="journal article" date="2014" name="Front. Microbiol.">
        <title>High frequency of phylogenetically diverse reductive dehalogenase-homologous genes in deep subseafloor sedimentary metagenomes.</title>
        <authorList>
            <person name="Kawai M."/>
            <person name="Futagami T."/>
            <person name="Toyoda A."/>
            <person name="Takaki Y."/>
            <person name="Nishi S."/>
            <person name="Hori S."/>
            <person name="Arai W."/>
            <person name="Tsubouchi T."/>
            <person name="Morono Y."/>
            <person name="Uchiyama I."/>
            <person name="Ito T."/>
            <person name="Fujiyama A."/>
            <person name="Inagaki F."/>
            <person name="Takami H."/>
        </authorList>
    </citation>
    <scope>NUCLEOTIDE SEQUENCE</scope>
    <source>
        <strain evidence="1">Expedition CK06-06</strain>
    </source>
</reference>
<organism evidence="1">
    <name type="scientific">marine sediment metagenome</name>
    <dbReference type="NCBI Taxonomy" id="412755"/>
    <lineage>
        <taxon>unclassified sequences</taxon>
        <taxon>metagenomes</taxon>
        <taxon>ecological metagenomes</taxon>
    </lineage>
</organism>
<sequence>MNAERLEEYIKNEFKMLDRGIVATPQTREYLESFAQANHGAMDILLMQMSMNFGYKLALENLQDLQS</sequence>